<evidence type="ECO:0000256" key="7">
    <source>
        <dbReference type="ARBA" id="ARBA00038411"/>
    </source>
</evidence>
<dbReference type="OrthoDB" id="8863549at2759"/>
<keyword evidence="5" id="KW-0966">Cell projection</keyword>
<evidence type="ECO:0000256" key="3">
    <source>
        <dbReference type="ARBA" id="ARBA00022794"/>
    </source>
</evidence>
<dbReference type="Ensembl" id="ENSGALT00010019916.1">
    <property type="protein sequence ID" value="ENSGALP00010011464.1"/>
    <property type="gene ID" value="ENSGALG00010008327.1"/>
</dbReference>
<keyword evidence="3" id="KW-0970">Cilium biogenesis/degradation</keyword>
<evidence type="ECO:0000313" key="10">
    <source>
        <dbReference type="Ensembl" id="ENSGALP00010011464.1"/>
    </source>
</evidence>
<feature type="region of interest" description="Disordered" evidence="9">
    <location>
        <begin position="159"/>
        <end position="386"/>
    </location>
</feature>
<evidence type="ECO:0000256" key="8">
    <source>
        <dbReference type="ARBA" id="ARBA00039272"/>
    </source>
</evidence>
<feature type="compositionally biased region" description="Low complexity" evidence="9">
    <location>
        <begin position="261"/>
        <end position="279"/>
    </location>
</feature>
<reference evidence="10" key="2">
    <citation type="submission" date="2025-08" db="UniProtKB">
        <authorList>
            <consortium name="Ensembl"/>
        </authorList>
    </citation>
    <scope>IDENTIFICATION</scope>
    <source>
        <strain evidence="10">broiler</strain>
    </source>
</reference>
<reference evidence="10" key="1">
    <citation type="submission" date="2020-11" db="EMBL/GenBank/DDBJ databases">
        <title>Gallus gallus (Chicken) genome, bGalGal1, GRCg7b, maternal haplotype autosomes + Z &amp; W.</title>
        <authorList>
            <person name="Warren W."/>
            <person name="Formenti G."/>
            <person name="Fedrigo O."/>
            <person name="Haase B."/>
            <person name="Mountcastle J."/>
            <person name="Balacco J."/>
            <person name="Tracey A."/>
            <person name="Schneider V."/>
            <person name="Okimoto R."/>
            <person name="Cheng H."/>
            <person name="Hawken R."/>
            <person name="Howe K."/>
            <person name="Jarvis E.D."/>
        </authorList>
    </citation>
    <scope>NUCLEOTIDE SEQUENCE [LARGE SCALE GENOMIC DNA]</scope>
    <source>
        <strain evidence="10">Broiler</strain>
    </source>
</reference>
<evidence type="ECO:0000313" key="11">
    <source>
        <dbReference type="Proteomes" id="UP000000539"/>
    </source>
</evidence>
<dbReference type="GO" id="GO:0005929">
    <property type="term" value="C:cilium"/>
    <property type="evidence" value="ECO:0007669"/>
    <property type="project" value="UniProtKB-ARBA"/>
</dbReference>
<dbReference type="PANTHER" id="PTHR12968:SF2">
    <property type="entry name" value="B9 DOMAIN-CONTAINING PROTEIN 2"/>
    <property type="match status" value="1"/>
</dbReference>
<dbReference type="Pfam" id="PF07162">
    <property type="entry name" value="B9-C2"/>
    <property type="match status" value="1"/>
</dbReference>
<proteinExistence type="inferred from homology"/>
<dbReference type="GO" id="GO:0030030">
    <property type="term" value="P:cell projection organization"/>
    <property type="evidence" value="ECO:0007669"/>
    <property type="project" value="UniProtKB-KW"/>
</dbReference>
<organism evidence="10 11">
    <name type="scientific">Gallus gallus</name>
    <name type="common">Chicken</name>
    <dbReference type="NCBI Taxonomy" id="9031"/>
    <lineage>
        <taxon>Eukaryota</taxon>
        <taxon>Metazoa</taxon>
        <taxon>Chordata</taxon>
        <taxon>Craniata</taxon>
        <taxon>Vertebrata</taxon>
        <taxon>Euteleostomi</taxon>
        <taxon>Archelosauria</taxon>
        <taxon>Archosauria</taxon>
        <taxon>Dinosauria</taxon>
        <taxon>Saurischia</taxon>
        <taxon>Theropoda</taxon>
        <taxon>Coelurosauria</taxon>
        <taxon>Aves</taxon>
        <taxon>Neognathae</taxon>
        <taxon>Galloanserae</taxon>
        <taxon>Galliformes</taxon>
        <taxon>Phasianidae</taxon>
        <taxon>Phasianinae</taxon>
        <taxon>Gallus</taxon>
    </lineage>
</organism>
<evidence type="ECO:0000256" key="6">
    <source>
        <dbReference type="ARBA" id="ARBA00037672"/>
    </source>
</evidence>
<feature type="compositionally biased region" description="Gly residues" evidence="9">
    <location>
        <begin position="210"/>
        <end position="223"/>
    </location>
</feature>
<dbReference type="GeneTree" id="ENSGT00940000171855"/>
<comment type="function">
    <text evidence="6">Component of the tectonic-like complex, a complex localized at the transition zone of primary cilia and acting as a barrier that prevents diffusion of transmembrane proteins between the cilia and plasma membranes.</text>
</comment>
<sequence>MAEVHLIGQLLGASGFSQRRLFCKWGLHAGGAWKLLGGLCEGQTQVDDPQADDMAHWCHPLDVHFATKGLQGWPRLHLQVWHQDSLGRTELLGYGFCHVPSSPGCHALSCVTWRPRGSGVTQRLRHRLLGGGPQLRAPDLIYAGADRFRLRTEAAGTVHVELGGSSRRPRSGPAERKGGRPGSPPRGVSWVGPPRCLKLRVRERNRGGERSGTGGGAAPGGQQPGESRSRAYGGSRPLCGGGGVPVPHRSYLGGGGPSAPPHGSVAAAGAAAAAAGGRPRALHVPTAGPGGGQKETHRGGAGSNPQQTASDRAPPRLRDPPPPPARRRPGSVQQHPGAAEAARPTAAPPRMDPMSIGPKSCGGSPWRPPGTAPWSIGSRRATASSSCSTCPACAQRWAAERCCTAPS</sequence>
<name>A0A8V0Y606_CHICK</name>
<feature type="compositionally biased region" description="Low complexity" evidence="9">
    <location>
        <begin position="336"/>
        <end position="345"/>
    </location>
</feature>
<comment type="subcellular location">
    <subcellularLocation>
        <location evidence="1">Cytoplasm</location>
        <location evidence="1">Cytoskeleton</location>
        <location evidence="1">Cilium basal body</location>
    </subcellularLocation>
</comment>
<protein>
    <recommendedName>
        <fullName evidence="8">B9 domain-containing protein 2</fullName>
    </recommendedName>
</protein>
<evidence type="ECO:0000256" key="1">
    <source>
        <dbReference type="ARBA" id="ARBA00004120"/>
    </source>
</evidence>
<gene>
    <name evidence="10" type="primary">B9D2</name>
</gene>
<dbReference type="PROSITE" id="PS51381">
    <property type="entry name" value="C2_B9"/>
    <property type="match status" value="1"/>
</dbReference>
<dbReference type="PANTHER" id="PTHR12968">
    <property type="entry name" value="B9 DOMAIN-CONTAINING"/>
    <property type="match status" value="1"/>
</dbReference>
<comment type="similarity">
    <text evidence="7">Belongs to the B9D family.</text>
</comment>
<keyword evidence="2" id="KW-0963">Cytoplasm</keyword>
<dbReference type="InterPro" id="IPR010796">
    <property type="entry name" value="C2_B9-type_dom"/>
</dbReference>
<accession>A0A8V0Y606</accession>
<evidence type="ECO:0000256" key="4">
    <source>
        <dbReference type="ARBA" id="ARBA00023212"/>
    </source>
</evidence>
<reference evidence="10" key="3">
    <citation type="submission" date="2025-09" db="UniProtKB">
        <authorList>
            <consortium name="Ensembl"/>
        </authorList>
    </citation>
    <scope>IDENTIFICATION</scope>
    <source>
        <strain evidence="10">broiler</strain>
    </source>
</reference>
<feature type="compositionally biased region" description="Basic and acidic residues" evidence="9">
    <location>
        <begin position="200"/>
        <end position="209"/>
    </location>
</feature>
<evidence type="ECO:0000256" key="2">
    <source>
        <dbReference type="ARBA" id="ARBA00022490"/>
    </source>
</evidence>
<keyword evidence="11" id="KW-1185">Reference proteome</keyword>
<dbReference type="AlphaFoldDB" id="A0A8V0Y606"/>
<evidence type="ECO:0000256" key="5">
    <source>
        <dbReference type="ARBA" id="ARBA00023273"/>
    </source>
</evidence>
<keyword evidence="4" id="KW-0206">Cytoskeleton</keyword>
<dbReference type="Proteomes" id="UP000000539">
    <property type="component" value="Chromosome 38"/>
</dbReference>
<evidence type="ECO:0000256" key="9">
    <source>
        <dbReference type="SAM" id="MobiDB-lite"/>
    </source>
</evidence>